<dbReference type="InterPro" id="IPR050275">
    <property type="entry name" value="PGM_Phosphatase"/>
</dbReference>
<evidence type="ECO:0000256" key="1">
    <source>
        <dbReference type="SAM" id="MobiDB-lite"/>
    </source>
</evidence>
<dbReference type="SUPFAM" id="SSF53254">
    <property type="entry name" value="Phosphoglycerate mutase-like"/>
    <property type="match status" value="1"/>
</dbReference>
<dbReference type="PANTHER" id="PTHR48100">
    <property type="entry name" value="BROAD-SPECIFICITY PHOSPHATASE YOR283W-RELATED"/>
    <property type="match status" value="1"/>
</dbReference>
<dbReference type="AlphaFoldDB" id="A0A1Z5KDR4"/>
<dbReference type="Proteomes" id="UP000198406">
    <property type="component" value="Unassembled WGS sequence"/>
</dbReference>
<reference evidence="2 3" key="1">
    <citation type="journal article" date="2015" name="Plant Cell">
        <title>Oil accumulation by the oleaginous diatom Fistulifera solaris as revealed by the genome and transcriptome.</title>
        <authorList>
            <person name="Tanaka T."/>
            <person name="Maeda Y."/>
            <person name="Veluchamy A."/>
            <person name="Tanaka M."/>
            <person name="Abida H."/>
            <person name="Marechal E."/>
            <person name="Bowler C."/>
            <person name="Muto M."/>
            <person name="Sunaga Y."/>
            <person name="Tanaka M."/>
            <person name="Yoshino T."/>
            <person name="Taniguchi T."/>
            <person name="Fukuda Y."/>
            <person name="Nemoto M."/>
            <person name="Matsumoto M."/>
            <person name="Wong P.S."/>
            <person name="Aburatani S."/>
            <person name="Fujibuchi W."/>
        </authorList>
    </citation>
    <scope>NUCLEOTIDE SEQUENCE [LARGE SCALE GENOMIC DNA]</scope>
    <source>
        <strain evidence="2 3">JPCC DA0580</strain>
    </source>
</reference>
<dbReference type="CDD" id="cd07067">
    <property type="entry name" value="HP_PGM_like"/>
    <property type="match status" value="1"/>
</dbReference>
<dbReference type="OrthoDB" id="496981at2759"/>
<evidence type="ECO:0008006" key="4">
    <source>
        <dbReference type="Google" id="ProtNLM"/>
    </source>
</evidence>
<evidence type="ECO:0000313" key="3">
    <source>
        <dbReference type="Proteomes" id="UP000198406"/>
    </source>
</evidence>
<proteinExistence type="predicted"/>
<accession>A0A1Z5KDR4</accession>
<dbReference type="EMBL" id="BDSP01000207">
    <property type="protein sequence ID" value="GAX24347.1"/>
    <property type="molecule type" value="Genomic_DNA"/>
</dbReference>
<dbReference type="InParanoid" id="A0A1Z5KDR4"/>
<evidence type="ECO:0000313" key="2">
    <source>
        <dbReference type="EMBL" id="GAX24347.1"/>
    </source>
</evidence>
<dbReference type="GO" id="GO:0016791">
    <property type="term" value="F:phosphatase activity"/>
    <property type="evidence" value="ECO:0007669"/>
    <property type="project" value="TreeGrafter"/>
</dbReference>
<feature type="region of interest" description="Disordered" evidence="1">
    <location>
        <begin position="1"/>
        <end position="20"/>
    </location>
</feature>
<gene>
    <name evidence="2" type="ORF">FisN_4Lh467</name>
</gene>
<protein>
    <recommendedName>
        <fullName evidence="4">Phosphoglycerate mutase</fullName>
    </recommendedName>
</protein>
<dbReference type="InterPro" id="IPR029033">
    <property type="entry name" value="His_PPase_superfam"/>
</dbReference>
<organism evidence="2 3">
    <name type="scientific">Fistulifera solaris</name>
    <name type="common">Oleaginous diatom</name>
    <dbReference type="NCBI Taxonomy" id="1519565"/>
    <lineage>
        <taxon>Eukaryota</taxon>
        <taxon>Sar</taxon>
        <taxon>Stramenopiles</taxon>
        <taxon>Ochrophyta</taxon>
        <taxon>Bacillariophyta</taxon>
        <taxon>Bacillariophyceae</taxon>
        <taxon>Bacillariophycidae</taxon>
        <taxon>Naviculales</taxon>
        <taxon>Naviculaceae</taxon>
        <taxon>Fistulifera</taxon>
    </lineage>
</organism>
<comment type="caution">
    <text evidence="2">The sequence shown here is derived from an EMBL/GenBank/DDBJ whole genome shotgun (WGS) entry which is preliminary data.</text>
</comment>
<dbReference type="SMART" id="SM00855">
    <property type="entry name" value="PGAM"/>
    <property type="match status" value="1"/>
</dbReference>
<dbReference type="InterPro" id="IPR013078">
    <property type="entry name" value="His_Pase_superF_clade-1"/>
</dbReference>
<sequence length="287" mass="32584">MSHTTSSAASLKRKTSSSASLNHALQEEAEHMEGMEDVVISMRRKPLQIRAYSLENAPQHSSNSLKTVHFVRHGQGFHNLMADIARAQGRKWVSNIKSPDNPYTAPEIVDAPLTEKGRQQALLLQKQVAALQHAPELVVLSPNCRALQTGLLAFESLLPHLPGELGKARFVAHEMVREEFGVHCCDQRRSVSQQSREFPYVDFSLLESDEDRLFREDSRETKLEVGERVYRFMEWLSEQSERHVAVSSHSAWLLTVFNGVCQSDDKLKDWFLTGEMRSVVLEFLSEN</sequence>
<dbReference type="PANTHER" id="PTHR48100:SF1">
    <property type="entry name" value="HISTIDINE PHOSPHATASE FAMILY PROTEIN-RELATED"/>
    <property type="match status" value="1"/>
</dbReference>
<dbReference type="Pfam" id="PF00300">
    <property type="entry name" value="His_Phos_1"/>
    <property type="match status" value="1"/>
</dbReference>
<dbReference type="GO" id="GO:0005737">
    <property type="term" value="C:cytoplasm"/>
    <property type="evidence" value="ECO:0007669"/>
    <property type="project" value="TreeGrafter"/>
</dbReference>
<dbReference type="Gene3D" id="3.40.50.1240">
    <property type="entry name" value="Phosphoglycerate mutase-like"/>
    <property type="match status" value="1"/>
</dbReference>
<name>A0A1Z5KDR4_FISSO</name>
<keyword evidence="3" id="KW-1185">Reference proteome</keyword>